<dbReference type="PANTHER" id="PTHR43591:SF24">
    <property type="entry name" value="2-METHOXY-6-POLYPRENYL-1,4-BENZOQUINOL METHYLASE, MITOCHONDRIAL"/>
    <property type="match status" value="1"/>
</dbReference>
<dbReference type="InterPro" id="IPR029063">
    <property type="entry name" value="SAM-dependent_MTases_sf"/>
</dbReference>
<feature type="compositionally biased region" description="Polar residues" evidence="1">
    <location>
        <begin position="1"/>
        <end position="20"/>
    </location>
</feature>
<dbReference type="Proteomes" id="UP000253551">
    <property type="component" value="Unassembled WGS sequence"/>
</dbReference>
<dbReference type="EMBL" id="PJQM01000332">
    <property type="protein sequence ID" value="RCI05662.1"/>
    <property type="molecule type" value="Genomic_DNA"/>
</dbReference>
<dbReference type="SUPFAM" id="SSF53335">
    <property type="entry name" value="S-adenosyl-L-methionine-dependent methyltransferases"/>
    <property type="match status" value="1"/>
</dbReference>
<gene>
    <name evidence="3" type="ORF">CU098_012772</name>
</gene>
<protein>
    <recommendedName>
        <fullName evidence="2">Methyltransferase domain-containing protein</fullName>
    </recommendedName>
</protein>
<dbReference type="Gene3D" id="3.40.50.150">
    <property type="entry name" value="Vaccinia Virus protein VP39"/>
    <property type="match status" value="1"/>
</dbReference>
<keyword evidence="4" id="KW-1185">Reference proteome</keyword>
<comment type="caution">
    <text evidence="3">The sequence shown here is derived from an EMBL/GenBank/DDBJ whole genome shotgun (WGS) entry which is preliminary data.</text>
</comment>
<dbReference type="STRING" id="4846.A0A367KUV3"/>
<feature type="region of interest" description="Disordered" evidence="1">
    <location>
        <begin position="1"/>
        <end position="122"/>
    </location>
</feature>
<evidence type="ECO:0000313" key="4">
    <source>
        <dbReference type="Proteomes" id="UP000253551"/>
    </source>
</evidence>
<sequence>MGNAQSSLDNRSTTTASSYPTVKPTANRKRPTGPSAYNFFDGHLEATRPTPPPVRKQSSSTTQSSNKSSKAPSAKTAPSSRTTTSQKSSHVNFFEVAAITPEPLPPPKPISKPPTPASSIQKSYTQSSSLFNSITPTTSRSSNSSCHCALAKSSCLTIDGRAYYKDHVLKSFMLPCDEEEADRLTTLHCILKIMFQWNFVSPVHSMLLSSKQCKVLDIGCGPGTWTSEMATEYPNTDFYGIDQCPIFPTNTKPPNAHFQKHNILKGSLPFEDESFDFIYMRSMMLHLSPAELSNLLYEIHRIMKPGAYFEVVDTNYTIRRAGPLSNSIVNTELKQRINPAGYTSALESNTQHPLFAFLTVASSQQPTISFLSHFVDISHEQIALPLGYWTDQQIDLLHSQNFKKFLTSIHIQDNPLRAQEINTVFEECERYKSYMDWFACYARKPLKENLEQNTLDSIEEFIDGFIDI</sequence>
<dbReference type="AlphaFoldDB" id="A0A367KUV3"/>
<dbReference type="Pfam" id="PF13649">
    <property type="entry name" value="Methyltransf_25"/>
    <property type="match status" value="1"/>
</dbReference>
<feature type="domain" description="Methyltransferase" evidence="2">
    <location>
        <begin position="215"/>
        <end position="306"/>
    </location>
</feature>
<dbReference type="PANTHER" id="PTHR43591">
    <property type="entry name" value="METHYLTRANSFERASE"/>
    <property type="match status" value="1"/>
</dbReference>
<reference evidence="3 4" key="1">
    <citation type="journal article" date="2018" name="G3 (Bethesda)">
        <title>Phylogenetic and Phylogenomic Definition of Rhizopus Species.</title>
        <authorList>
            <person name="Gryganskyi A.P."/>
            <person name="Golan J."/>
            <person name="Dolatabadi S."/>
            <person name="Mondo S."/>
            <person name="Robb S."/>
            <person name="Idnurm A."/>
            <person name="Muszewska A."/>
            <person name="Steczkiewicz K."/>
            <person name="Masonjones S."/>
            <person name="Liao H.L."/>
            <person name="Gajdeczka M.T."/>
            <person name="Anike F."/>
            <person name="Vuek A."/>
            <person name="Anishchenko I.M."/>
            <person name="Voigt K."/>
            <person name="de Hoog G.S."/>
            <person name="Smith M.E."/>
            <person name="Heitman J."/>
            <person name="Vilgalys R."/>
            <person name="Stajich J.E."/>
        </authorList>
    </citation>
    <scope>NUCLEOTIDE SEQUENCE [LARGE SCALE GENOMIC DNA]</scope>
    <source>
        <strain evidence="3 4">LSU 92-RS-03</strain>
    </source>
</reference>
<dbReference type="CDD" id="cd02440">
    <property type="entry name" value="AdoMet_MTases"/>
    <property type="match status" value="1"/>
</dbReference>
<accession>A0A367KUV3</accession>
<name>A0A367KUV3_RHIST</name>
<organism evidence="3 4">
    <name type="scientific">Rhizopus stolonifer</name>
    <name type="common">Rhizopus nigricans</name>
    <dbReference type="NCBI Taxonomy" id="4846"/>
    <lineage>
        <taxon>Eukaryota</taxon>
        <taxon>Fungi</taxon>
        <taxon>Fungi incertae sedis</taxon>
        <taxon>Mucoromycota</taxon>
        <taxon>Mucoromycotina</taxon>
        <taxon>Mucoromycetes</taxon>
        <taxon>Mucorales</taxon>
        <taxon>Mucorineae</taxon>
        <taxon>Rhizopodaceae</taxon>
        <taxon>Rhizopus</taxon>
    </lineage>
</organism>
<feature type="compositionally biased region" description="Pro residues" evidence="1">
    <location>
        <begin position="102"/>
        <end position="116"/>
    </location>
</feature>
<feature type="compositionally biased region" description="Low complexity" evidence="1">
    <location>
        <begin position="56"/>
        <end position="85"/>
    </location>
</feature>
<dbReference type="InterPro" id="IPR041698">
    <property type="entry name" value="Methyltransf_25"/>
</dbReference>
<evidence type="ECO:0000313" key="3">
    <source>
        <dbReference type="EMBL" id="RCI05662.1"/>
    </source>
</evidence>
<evidence type="ECO:0000259" key="2">
    <source>
        <dbReference type="Pfam" id="PF13649"/>
    </source>
</evidence>
<dbReference type="GO" id="GO:0008168">
    <property type="term" value="F:methyltransferase activity"/>
    <property type="evidence" value="ECO:0007669"/>
    <property type="project" value="TreeGrafter"/>
</dbReference>
<dbReference type="OrthoDB" id="2013972at2759"/>
<evidence type="ECO:0000256" key="1">
    <source>
        <dbReference type="SAM" id="MobiDB-lite"/>
    </source>
</evidence>
<proteinExistence type="predicted"/>